<dbReference type="Gene3D" id="3.40.640.10">
    <property type="entry name" value="Type I PLP-dependent aspartate aminotransferase-like (Major domain)"/>
    <property type="match status" value="1"/>
</dbReference>
<evidence type="ECO:0000256" key="5">
    <source>
        <dbReference type="ARBA" id="ARBA00022898"/>
    </source>
</evidence>
<evidence type="ECO:0000256" key="3">
    <source>
        <dbReference type="ARBA" id="ARBA00022576"/>
    </source>
</evidence>
<dbReference type="AlphaFoldDB" id="A0AAW5WRG6"/>
<dbReference type="PANTHER" id="PTHR46383:SF1">
    <property type="entry name" value="ASPARTATE AMINOTRANSFERASE"/>
    <property type="match status" value="1"/>
</dbReference>
<protein>
    <recommendedName>
        <fullName evidence="6">Aminotransferase</fullName>
        <ecNumber evidence="6">2.6.1.-</ecNumber>
    </recommendedName>
</protein>
<organism evidence="8 9">
    <name type="scientific">Limosilactobacillus vaginalis</name>
    <dbReference type="NCBI Taxonomy" id="1633"/>
    <lineage>
        <taxon>Bacteria</taxon>
        <taxon>Bacillati</taxon>
        <taxon>Bacillota</taxon>
        <taxon>Bacilli</taxon>
        <taxon>Lactobacillales</taxon>
        <taxon>Lactobacillaceae</taxon>
        <taxon>Limosilactobacillus</taxon>
    </lineage>
</organism>
<dbReference type="CDD" id="cd00609">
    <property type="entry name" value="AAT_like"/>
    <property type="match status" value="1"/>
</dbReference>
<dbReference type="GO" id="GO:0030170">
    <property type="term" value="F:pyridoxal phosphate binding"/>
    <property type="evidence" value="ECO:0007669"/>
    <property type="project" value="InterPro"/>
</dbReference>
<dbReference type="RefSeq" id="WP_269295779.1">
    <property type="nucleotide sequence ID" value="NZ_JAKHPH010000002.1"/>
</dbReference>
<dbReference type="InterPro" id="IPR050596">
    <property type="entry name" value="AspAT/PAT-like"/>
</dbReference>
<keyword evidence="4 6" id="KW-0808">Transferase</keyword>
<name>A0AAW5WRG6_9LACO</name>
<evidence type="ECO:0000256" key="2">
    <source>
        <dbReference type="ARBA" id="ARBA00007441"/>
    </source>
</evidence>
<dbReference type="PROSITE" id="PS00105">
    <property type="entry name" value="AA_TRANSFER_CLASS_1"/>
    <property type="match status" value="1"/>
</dbReference>
<dbReference type="SUPFAM" id="SSF53383">
    <property type="entry name" value="PLP-dependent transferases"/>
    <property type="match status" value="1"/>
</dbReference>
<keyword evidence="5" id="KW-0663">Pyridoxal phosphate</keyword>
<keyword evidence="3 6" id="KW-0032">Aminotransferase</keyword>
<dbReference type="GO" id="GO:0008483">
    <property type="term" value="F:transaminase activity"/>
    <property type="evidence" value="ECO:0007669"/>
    <property type="project" value="UniProtKB-KW"/>
</dbReference>
<dbReference type="Gene3D" id="3.90.1150.10">
    <property type="entry name" value="Aspartate Aminotransferase, domain 1"/>
    <property type="match status" value="1"/>
</dbReference>
<sequence>MSKIASLVPENLRNSKPSLIRVLNNKYGSNPEMINLTVGEPDFKTADHVKLAAIKSILDNHTHYPHNWGTIGLRTTISEYLASHFDLHYDPQSEVFVTEGASGAISTIITGLCQPDDIVLVPCPAYTLYRINAEMRSARVVELATQEPEFKVTPALLKTALDKYGDRVKVVVLNYPVNPTGVTYTPDEVRALAAVLKNYNVAILDDEIYADLIYEGEHLSLAKLLPDQALLVSGVSKNAAMTGWRIGYICGPSDILKPLAKVHQAAISTTAAINMDAAEEALRHGDRDTALMKKAYDQRRQFLIASMDKIGYHYTRPISAFYLWVKIPDSFSGDSMAYAEHLAEKAKVAVVPSAAFTKLPVRYFRISYAASQEELTKAVTALGKLFQEDHATYKD</sequence>
<dbReference type="Proteomes" id="UP001212401">
    <property type="component" value="Unassembled WGS sequence"/>
</dbReference>
<evidence type="ECO:0000259" key="7">
    <source>
        <dbReference type="Pfam" id="PF00155"/>
    </source>
</evidence>
<evidence type="ECO:0000256" key="6">
    <source>
        <dbReference type="RuleBase" id="RU000481"/>
    </source>
</evidence>
<dbReference type="EMBL" id="JAKHPH010000002">
    <property type="protein sequence ID" value="MCZ3667002.1"/>
    <property type="molecule type" value="Genomic_DNA"/>
</dbReference>
<comment type="caution">
    <text evidence="8">The sequence shown here is derived from an EMBL/GenBank/DDBJ whole genome shotgun (WGS) entry which is preliminary data.</text>
</comment>
<dbReference type="GO" id="GO:0006520">
    <property type="term" value="P:amino acid metabolic process"/>
    <property type="evidence" value="ECO:0007669"/>
    <property type="project" value="InterPro"/>
</dbReference>
<accession>A0AAW5WRG6</accession>
<evidence type="ECO:0000313" key="8">
    <source>
        <dbReference type="EMBL" id="MCZ3667002.1"/>
    </source>
</evidence>
<evidence type="ECO:0000313" key="9">
    <source>
        <dbReference type="Proteomes" id="UP001212401"/>
    </source>
</evidence>
<dbReference type="InterPro" id="IPR015424">
    <property type="entry name" value="PyrdxlP-dep_Trfase"/>
</dbReference>
<reference evidence="8" key="1">
    <citation type="submission" date="2022-01" db="EMBL/GenBank/DDBJ databases">
        <title>VMRC isolate genome collection.</title>
        <authorList>
            <person name="France M."/>
            <person name="Rutt L."/>
            <person name="Humphrys M."/>
            <person name="Ravel J."/>
        </authorList>
    </citation>
    <scope>NUCLEOTIDE SEQUENCE</scope>
    <source>
        <strain evidence="8">C0048A1</strain>
    </source>
</reference>
<dbReference type="InterPro" id="IPR015421">
    <property type="entry name" value="PyrdxlP-dep_Trfase_major"/>
</dbReference>
<dbReference type="Pfam" id="PF00155">
    <property type="entry name" value="Aminotran_1_2"/>
    <property type="match status" value="1"/>
</dbReference>
<dbReference type="InterPro" id="IPR004838">
    <property type="entry name" value="NHTrfase_class1_PyrdxlP-BS"/>
</dbReference>
<dbReference type="PANTHER" id="PTHR46383">
    <property type="entry name" value="ASPARTATE AMINOTRANSFERASE"/>
    <property type="match status" value="1"/>
</dbReference>
<feature type="domain" description="Aminotransferase class I/classII large" evidence="7">
    <location>
        <begin position="32"/>
        <end position="382"/>
    </location>
</feature>
<evidence type="ECO:0000256" key="4">
    <source>
        <dbReference type="ARBA" id="ARBA00022679"/>
    </source>
</evidence>
<gene>
    <name evidence="8" type="ORF">L2724_01715</name>
</gene>
<dbReference type="InterPro" id="IPR015422">
    <property type="entry name" value="PyrdxlP-dep_Trfase_small"/>
</dbReference>
<proteinExistence type="inferred from homology"/>
<comment type="cofactor">
    <cofactor evidence="1 6">
        <name>pyridoxal 5'-phosphate</name>
        <dbReference type="ChEBI" id="CHEBI:597326"/>
    </cofactor>
</comment>
<dbReference type="EC" id="2.6.1.-" evidence="6"/>
<evidence type="ECO:0000256" key="1">
    <source>
        <dbReference type="ARBA" id="ARBA00001933"/>
    </source>
</evidence>
<dbReference type="InterPro" id="IPR004839">
    <property type="entry name" value="Aminotransferase_I/II_large"/>
</dbReference>
<comment type="similarity">
    <text evidence="2 6">Belongs to the class-I pyridoxal-phosphate-dependent aminotransferase family.</text>
</comment>